<dbReference type="RefSeq" id="WP_138250843.1">
    <property type="nucleotide sequence ID" value="NZ_AP022616.1"/>
</dbReference>
<evidence type="ECO:0000313" key="2">
    <source>
        <dbReference type="Proteomes" id="UP000309984"/>
    </source>
</evidence>
<name>A0A7I7ZUK5_9MYCO</name>
<dbReference type="Proteomes" id="UP000309984">
    <property type="component" value="Unassembled WGS sequence"/>
</dbReference>
<reference evidence="1 2" key="1">
    <citation type="submission" date="2018-01" db="EMBL/GenBank/DDBJ databases">
        <title>Comparative genomics of Mycobacterium mucogenicum and Mycobacterium neoaurum clade members emphasizing tRNA and non-coding RNA.</title>
        <authorList>
            <person name="Behra P.R.K."/>
            <person name="Pettersson B.M.F."/>
            <person name="Das S."/>
            <person name="Dasgupta S."/>
            <person name="Kirsebom L.A."/>
        </authorList>
    </citation>
    <scope>NUCLEOTIDE SEQUENCE [LARGE SCALE GENOMIC DNA]</scope>
    <source>
        <strain evidence="1 2">DSM 45104</strain>
    </source>
</reference>
<protein>
    <submittedName>
        <fullName evidence="1">Uncharacterized protein</fullName>
    </submittedName>
</protein>
<evidence type="ECO:0000313" key="1">
    <source>
        <dbReference type="EMBL" id="TLH62172.1"/>
    </source>
</evidence>
<proteinExistence type="predicted"/>
<sequence>MGNWILAPAFFGLAMMALAAFRDDLDASGRIFWAGATITTITTFFIGLPRGLGPAAGGSVCAIAAITFTAYRYTSFLNIGGKPRTFYSDHIQPYGGRVTTKKAWWQLLFAIAIFMYPVFALMTGKGGLCQTAVSAFVAIVAGVGFGYRDQLLHNPVAAGQRVQFVLVSIVTFGLFPASYLAMYFGRRHWITKTEAYEQHSRARERHEQT</sequence>
<keyword evidence="2" id="KW-1185">Reference proteome</keyword>
<accession>A0A7I7ZUK5</accession>
<gene>
    <name evidence="1" type="ORF">C1S79_24350</name>
</gene>
<dbReference type="AlphaFoldDB" id="A0A7I7ZUK5"/>
<dbReference type="EMBL" id="POTM01000056">
    <property type="protein sequence ID" value="TLH62172.1"/>
    <property type="molecule type" value="Genomic_DNA"/>
</dbReference>
<comment type="caution">
    <text evidence="1">The sequence shown here is derived from an EMBL/GenBank/DDBJ whole genome shotgun (WGS) entry which is preliminary data.</text>
</comment>
<organism evidence="1 2">
    <name type="scientific">Mycolicibacterium phocaicum</name>
    <dbReference type="NCBI Taxonomy" id="319706"/>
    <lineage>
        <taxon>Bacteria</taxon>
        <taxon>Bacillati</taxon>
        <taxon>Actinomycetota</taxon>
        <taxon>Actinomycetes</taxon>
        <taxon>Mycobacteriales</taxon>
        <taxon>Mycobacteriaceae</taxon>
        <taxon>Mycolicibacterium</taxon>
    </lineage>
</organism>